<feature type="repeat" description="ANK" evidence="3">
    <location>
        <begin position="141"/>
        <end position="177"/>
    </location>
</feature>
<reference evidence="4 5" key="1">
    <citation type="submission" date="2014-11" db="EMBL/GenBank/DDBJ databases">
        <title>A Rickettsiales Symbiont of Amoebae With Ancient Features.</title>
        <authorList>
            <person name="Schulz F."/>
            <person name="Martijn J."/>
            <person name="Wascher F."/>
            <person name="Kostanjsek R."/>
            <person name="Ettema T.J."/>
            <person name="Horn M."/>
        </authorList>
    </citation>
    <scope>NUCLEOTIDE SEQUENCE [LARGE SCALE GENOMIC DNA]</scope>
    <source>
        <strain evidence="4 5">UWC36</strain>
    </source>
</reference>
<evidence type="ECO:0000313" key="5">
    <source>
        <dbReference type="Proteomes" id="UP000031258"/>
    </source>
</evidence>
<dbReference type="EMBL" id="JSWE01000092">
    <property type="protein sequence ID" value="KIE05513.1"/>
    <property type="molecule type" value="Genomic_DNA"/>
</dbReference>
<dbReference type="InterPro" id="IPR002110">
    <property type="entry name" value="Ankyrin_rpt"/>
</dbReference>
<sequence length="281" mass="32203">MTREEKLVLRNTLYKNLDEAKNFFLDEKRIKLLAKKAESTLNKVVENTKPLGDKIVDQALNFITKVASAISEKSDSKLHHDVIINNPKLLMKDLSLGMDPDIQRKEDGFTPLHLAAFEGKKDLVELLLKYRADPNILSYEDNYTALHAASVCKDQENAFEVAKLLLRYGARTDLIDDQGNKAYNYALKNNENIAGMLKDTKASKDIWSGYHKIIKSDELPGIDIVELRHALNNNQFDVMYKISEENQVDYHEVADWAKYHSYEDKVGSILSMCEHTHHHEL</sequence>
<dbReference type="SMART" id="SM00248">
    <property type="entry name" value="ANK"/>
    <property type="match status" value="2"/>
</dbReference>
<proteinExistence type="predicted"/>
<dbReference type="OrthoDB" id="7837736at2"/>
<evidence type="ECO:0000256" key="2">
    <source>
        <dbReference type="ARBA" id="ARBA00023043"/>
    </source>
</evidence>
<dbReference type="STRING" id="86105.NF27_DP00570"/>
<dbReference type="SUPFAM" id="SSF48403">
    <property type="entry name" value="Ankyrin repeat"/>
    <property type="match status" value="1"/>
</dbReference>
<name>A0A0C1QNB6_9RICK</name>
<organism evidence="4 5">
    <name type="scientific">Candidatus Jidaibacter acanthamoebae</name>
    <dbReference type="NCBI Taxonomy" id="86105"/>
    <lineage>
        <taxon>Bacteria</taxon>
        <taxon>Pseudomonadati</taxon>
        <taxon>Pseudomonadota</taxon>
        <taxon>Alphaproteobacteria</taxon>
        <taxon>Rickettsiales</taxon>
        <taxon>Candidatus Midichloriaceae</taxon>
        <taxon>Candidatus Jidaibacter</taxon>
    </lineage>
</organism>
<evidence type="ECO:0000256" key="3">
    <source>
        <dbReference type="PROSITE-ProRule" id="PRU00023"/>
    </source>
</evidence>
<keyword evidence="1" id="KW-0677">Repeat</keyword>
<protein>
    <submittedName>
        <fullName evidence="4">Uncharacterized protein</fullName>
    </submittedName>
</protein>
<dbReference type="Proteomes" id="UP000031258">
    <property type="component" value="Unassembled WGS sequence"/>
</dbReference>
<dbReference type="RefSeq" id="WP_053332541.1">
    <property type="nucleotide sequence ID" value="NZ_JSWE01000092.1"/>
</dbReference>
<dbReference type="PRINTS" id="PR01415">
    <property type="entry name" value="ANKYRIN"/>
</dbReference>
<accession>A0A0C1QNB6</accession>
<keyword evidence="5" id="KW-1185">Reference proteome</keyword>
<dbReference type="AlphaFoldDB" id="A0A0C1QNB6"/>
<evidence type="ECO:0000256" key="1">
    <source>
        <dbReference type="ARBA" id="ARBA00022737"/>
    </source>
</evidence>
<dbReference type="PROSITE" id="PS50297">
    <property type="entry name" value="ANK_REP_REGION"/>
    <property type="match status" value="2"/>
</dbReference>
<feature type="repeat" description="ANK" evidence="3">
    <location>
        <begin position="107"/>
        <end position="139"/>
    </location>
</feature>
<dbReference type="PROSITE" id="PS50088">
    <property type="entry name" value="ANK_REPEAT"/>
    <property type="match status" value="2"/>
</dbReference>
<gene>
    <name evidence="4" type="ORF">NF27_DP00570</name>
</gene>
<dbReference type="PANTHER" id="PTHR24171">
    <property type="entry name" value="ANKYRIN REPEAT DOMAIN-CONTAINING PROTEIN 39-RELATED"/>
    <property type="match status" value="1"/>
</dbReference>
<comment type="caution">
    <text evidence="4">The sequence shown here is derived from an EMBL/GenBank/DDBJ whole genome shotgun (WGS) entry which is preliminary data.</text>
</comment>
<keyword evidence="2 3" id="KW-0040">ANK repeat</keyword>
<dbReference type="Gene3D" id="1.25.40.20">
    <property type="entry name" value="Ankyrin repeat-containing domain"/>
    <property type="match status" value="2"/>
</dbReference>
<dbReference type="Pfam" id="PF12796">
    <property type="entry name" value="Ank_2"/>
    <property type="match status" value="1"/>
</dbReference>
<dbReference type="InterPro" id="IPR036770">
    <property type="entry name" value="Ankyrin_rpt-contain_sf"/>
</dbReference>
<evidence type="ECO:0000313" key="4">
    <source>
        <dbReference type="EMBL" id="KIE05513.1"/>
    </source>
</evidence>